<dbReference type="PANTHER" id="PTHR16840">
    <property type="entry name" value="GROWTH ARREST-SPECIFIC PROTEIN 1"/>
    <property type="match status" value="1"/>
</dbReference>
<dbReference type="InterPro" id="IPR039596">
    <property type="entry name" value="GAS1"/>
</dbReference>
<keyword evidence="4" id="KW-0472">Membrane</keyword>
<dbReference type="InterPro" id="IPR016017">
    <property type="entry name" value="GDNF/GAS1"/>
</dbReference>
<evidence type="ECO:0000256" key="1">
    <source>
        <dbReference type="ARBA" id="ARBA00004236"/>
    </source>
</evidence>
<evidence type="ECO:0000256" key="4">
    <source>
        <dbReference type="ARBA" id="ARBA00023136"/>
    </source>
</evidence>
<evidence type="ECO:0000259" key="6">
    <source>
        <dbReference type="Pfam" id="PF02351"/>
    </source>
</evidence>
<keyword evidence="2" id="KW-1003">Cell membrane</keyword>
<comment type="subcellular location">
    <subcellularLocation>
        <location evidence="1">Cell membrane</location>
    </subcellularLocation>
</comment>
<organism evidence="7 8">
    <name type="scientific">Eumeta variegata</name>
    <name type="common">Bagworm moth</name>
    <name type="synonym">Eumeta japonica</name>
    <dbReference type="NCBI Taxonomy" id="151549"/>
    <lineage>
        <taxon>Eukaryota</taxon>
        <taxon>Metazoa</taxon>
        <taxon>Ecdysozoa</taxon>
        <taxon>Arthropoda</taxon>
        <taxon>Hexapoda</taxon>
        <taxon>Insecta</taxon>
        <taxon>Pterygota</taxon>
        <taxon>Neoptera</taxon>
        <taxon>Endopterygota</taxon>
        <taxon>Lepidoptera</taxon>
        <taxon>Glossata</taxon>
        <taxon>Ditrysia</taxon>
        <taxon>Tineoidea</taxon>
        <taxon>Psychidae</taxon>
        <taxon>Oiketicinae</taxon>
        <taxon>Eumeta</taxon>
    </lineage>
</organism>
<evidence type="ECO:0000256" key="2">
    <source>
        <dbReference type="ARBA" id="ARBA00022475"/>
    </source>
</evidence>
<dbReference type="GO" id="GO:0051726">
    <property type="term" value="P:regulation of cell cycle"/>
    <property type="evidence" value="ECO:0007669"/>
    <property type="project" value="InterPro"/>
</dbReference>
<comment type="caution">
    <text evidence="7">The sequence shown here is derived from an EMBL/GenBank/DDBJ whole genome shotgun (WGS) entry which is preliminary data.</text>
</comment>
<dbReference type="PANTHER" id="PTHR16840:SF3">
    <property type="entry name" value="GROWTH ARREST-SPECIFIC PROTEIN 1"/>
    <property type="match status" value="1"/>
</dbReference>
<reference evidence="7 8" key="1">
    <citation type="journal article" date="2019" name="Commun. Biol.">
        <title>The bagworm genome reveals a unique fibroin gene that provides high tensile strength.</title>
        <authorList>
            <person name="Kono N."/>
            <person name="Nakamura H."/>
            <person name="Ohtoshi R."/>
            <person name="Tomita M."/>
            <person name="Numata K."/>
            <person name="Arakawa K."/>
        </authorList>
    </citation>
    <scope>NUCLEOTIDE SEQUENCE [LARGE SCALE GENOMIC DNA]</scope>
</reference>
<evidence type="ECO:0000256" key="5">
    <source>
        <dbReference type="ARBA" id="ARBA00023180"/>
    </source>
</evidence>
<dbReference type="Proteomes" id="UP000299102">
    <property type="component" value="Unassembled WGS sequence"/>
</dbReference>
<sequence length="276" mass="30814">MIKSDAFEPEECTSIRDVVTALVTTIVNSRQPAVGQREVLSPTVWIKNIMADYKCLLLGPPRRSVHLPVCDCEDEYYCINAKERIDVCRPYVLRGAANATASCRLSQLICAADAQCATALDYYHRLCRAMYQGRKCSHKCLNSIEILRKQEKAAALTACKCDGHEDYDCPRMQSNLARLCFRKHKKIHNKNNEVHKSMHSDAQTPKTASANAAYASPILVLTYFLWTGSVRPNGALSGLFRLVGCDITRGHLRAARDDRRPRGPSGSALMTVLMLH</sequence>
<accession>A0A4C1XKC2</accession>
<proteinExistence type="predicted"/>
<keyword evidence="5" id="KW-0325">Glycoprotein</keyword>
<keyword evidence="3" id="KW-0732">Signal</keyword>
<evidence type="ECO:0000313" key="8">
    <source>
        <dbReference type="Proteomes" id="UP000299102"/>
    </source>
</evidence>
<protein>
    <submittedName>
        <fullName evidence="7">Growth arrest-specific protein 1</fullName>
    </submittedName>
</protein>
<evidence type="ECO:0000256" key="3">
    <source>
        <dbReference type="ARBA" id="ARBA00022729"/>
    </source>
</evidence>
<dbReference type="AlphaFoldDB" id="A0A4C1XKC2"/>
<dbReference type="OrthoDB" id="5950623at2759"/>
<dbReference type="EMBL" id="BGZK01000892">
    <property type="protein sequence ID" value="GBP64231.1"/>
    <property type="molecule type" value="Genomic_DNA"/>
</dbReference>
<name>A0A4C1XKC2_EUMVA</name>
<keyword evidence="8" id="KW-1185">Reference proteome</keyword>
<evidence type="ECO:0000313" key="7">
    <source>
        <dbReference type="EMBL" id="GBP64231.1"/>
    </source>
</evidence>
<gene>
    <name evidence="7" type="primary">Gas1</name>
    <name evidence="7" type="ORF">EVAR_21548_1</name>
</gene>
<dbReference type="GO" id="GO:0005886">
    <property type="term" value="C:plasma membrane"/>
    <property type="evidence" value="ECO:0007669"/>
    <property type="project" value="UniProtKB-SubCell"/>
</dbReference>
<dbReference type="STRING" id="151549.A0A4C1XKC2"/>
<feature type="domain" description="GDNF/GAS1" evidence="6">
    <location>
        <begin position="103"/>
        <end position="177"/>
    </location>
</feature>
<dbReference type="Pfam" id="PF02351">
    <property type="entry name" value="GDNF"/>
    <property type="match status" value="1"/>
</dbReference>